<comment type="caution">
    <text evidence="1">The sequence shown here is derived from an EMBL/GenBank/DDBJ whole genome shotgun (WGS) entry which is preliminary data.</text>
</comment>
<keyword evidence="2" id="KW-1185">Reference proteome</keyword>
<evidence type="ECO:0000313" key="2">
    <source>
        <dbReference type="Proteomes" id="UP000478417"/>
    </source>
</evidence>
<dbReference type="PROSITE" id="PS51257">
    <property type="entry name" value="PROKAR_LIPOPROTEIN"/>
    <property type="match status" value="1"/>
</dbReference>
<gene>
    <name evidence="1" type="ORF">G0Q06_02720</name>
</gene>
<organism evidence="1 2">
    <name type="scientific">Oceanipulchritudo coccoides</name>
    <dbReference type="NCBI Taxonomy" id="2706888"/>
    <lineage>
        <taxon>Bacteria</taxon>
        <taxon>Pseudomonadati</taxon>
        <taxon>Verrucomicrobiota</taxon>
        <taxon>Opitutia</taxon>
        <taxon>Puniceicoccales</taxon>
        <taxon>Oceanipulchritudinaceae</taxon>
        <taxon>Oceanipulchritudo</taxon>
    </lineage>
</organism>
<proteinExistence type="predicted"/>
<dbReference type="RefSeq" id="WP_163962223.1">
    <property type="nucleotide sequence ID" value="NZ_JAAGNX010000001.1"/>
</dbReference>
<dbReference type="EMBL" id="JAAGNX010000001">
    <property type="protein sequence ID" value="NDV61360.1"/>
    <property type="molecule type" value="Genomic_DNA"/>
</dbReference>
<evidence type="ECO:0000313" key="1">
    <source>
        <dbReference type="EMBL" id="NDV61360.1"/>
    </source>
</evidence>
<dbReference type="Proteomes" id="UP000478417">
    <property type="component" value="Unassembled WGS sequence"/>
</dbReference>
<name>A0A6B2M0U0_9BACT</name>
<reference evidence="1 2" key="1">
    <citation type="submission" date="2020-02" db="EMBL/GenBank/DDBJ databases">
        <title>Albibacoteraceae fam. nov., the first described family within the subdivision 4 Verrucomicrobia.</title>
        <authorList>
            <person name="Xi F."/>
        </authorList>
    </citation>
    <scope>NUCLEOTIDE SEQUENCE [LARGE SCALE GENOMIC DNA]</scope>
    <source>
        <strain evidence="1 2">CK1056</strain>
    </source>
</reference>
<sequence length="289" mass="31776">MRQRYFPPFLESAALLSLLVLLVGCQSGTPAPAPQSLGRFNVEKDLFLAQFDSKTDVDDIQSVAAVATMLADPRFSRVRYHAVAGAYGIQDGLYVPANELFELAFGSNWSDAHTDYERALGEVSALVTETLKKGGTVWIADAGQSDFTADIVRQMEKNLQGIDLKERIHVVQHADWNEKVTAPEKLAYVKVAASYHKIPDGNAVGNGTPGFRTDEPVAWREYVTSSKGQQIWELAITIANRYNAKDGRYDNTAIGGGGMDFSDVSETCWIFGFAGLTDAEAFFREFATR</sequence>
<dbReference type="AlphaFoldDB" id="A0A6B2M0U0"/>
<protein>
    <submittedName>
        <fullName evidence="1">Uncharacterized protein</fullName>
    </submittedName>
</protein>
<accession>A0A6B2M0U0</accession>